<protein>
    <submittedName>
        <fullName evidence="2">Uncharacterized protein LOC130496139</fullName>
    </submittedName>
</protein>
<keyword evidence="1" id="KW-1185">Reference proteome</keyword>
<reference evidence="2" key="2">
    <citation type="submission" date="2025-08" db="UniProtKB">
        <authorList>
            <consortium name="RefSeq"/>
        </authorList>
    </citation>
    <scope>IDENTIFICATION</scope>
    <source>
        <tissue evidence="2">Leaf</tissue>
    </source>
</reference>
<reference evidence="1" key="1">
    <citation type="journal article" date="2019" name="Database">
        <title>The radish genome database (RadishGD): an integrated information resource for radish genomics.</title>
        <authorList>
            <person name="Yu H.J."/>
            <person name="Baek S."/>
            <person name="Lee Y.J."/>
            <person name="Cho A."/>
            <person name="Mun J.H."/>
        </authorList>
    </citation>
    <scope>NUCLEOTIDE SEQUENCE [LARGE SCALE GENOMIC DNA]</scope>
    <source>
        <strain evidence="1">cv. WK10039</strain>
    </source>
</reference>
<evidence type="ECO:0000313" key="1">
    <source>
        <dbReference type="Proteomes" id="UP000504610"/>
    </source>
</evidence>
<dbReference type="GeneID" id="130496139"/>
<dbReference type="OrthoDB" id="1085116at2759"/>
<sequence length="234" mass="26951">MYHHQVQALQDPCQDSFRAEKELHQKWSFLREIEEMFFRQKSRITWLREGDLNTAYFLRICQTRASYNAIRAFLTATDTWITDPLLMSSHAVDHFQSVFAPVIYQPPSTYSSSAWFLELTDFTFPMEHLQQMISIPSPDEIRSCMFKLNPSKAPEPDGLTSRFFKASWEVVGGEVITAIQNFFASKFLPATTNSVSTLIFTKGLHSLIVLDFKSSINLRVSKEAKTFDRGKVTN</sequence>
<organism evidence="1 2">
    <name type="scientific">Raphanus sativus</name>
    <name type="common">Radish</name>
    <name type="synonym">Raphanus raphanistrum var. sativus</name>
    <dbReference type="NCBI Taxonomy" id="3726"/>
    <lineage>
        <taxon>Eukaryota</taxon>
        <taxon>Viridiplantae</taxon>
        <taxon>Streptophyta</taxon>
        <taxon>Embryophyta</taxon>
        <taxon>Tracheophyta</taxon>
        <taxon>Spermatophyta</taxon>
        <taxon>Magnoliopsida</taxon>
        <taxon>eudicotyledons</taxon>
        <taxon>Gunneridae</taxon>
        <taxon>Pentapetalae</taxon>
        <taxon>rosids</taxon>
        <taxon>malvids</taxon>
        <taxon>Brassicales</taxon>
        <taxon>Brassicaceae</taxon>
        <taxon>Brassiceae</taxon>
        <taxon>Raphanus</taxon>
    </lineage>
</organism>
<evidence type="ECO:0000313" key="2">
    <source>
        <dbReference type="RefSeq" id="XP_056843939.1"/>
    </source>
</evidence>
<proteinExistence type="predicted"/>
<name>A0A9W3BXG3_RAPSA</name>
<accession>A0A9W3BXG3</accession>
<gene>
    <name evidence="2" type="primary">LOC130496139</name>
</gene>
<dbReference type="KEGG" id="rsz:130496139"/>
<dbReference type="AlphaFoldDB" id="A0A9W3BXG3"/>
<dbReference type="RefSeq" id="XP_056843939.1">
    <property type="nucleotide sequence ID" value="XM_056987959.1"/>
</dbReference>
<dbReference type="Proteomes" id="UP000504610">
    <property type="component" value="Chromosome 1"/>
</dbReference>